<organism evidence="11 12">
    <name type="scientific">Rhizodiscina lignyota</name>
    <dbReference type="NCBI Taxonomy" id="1504668"/>
    <lineage>
        <taxon>Eukaryota</taxon>
        <taxon>Fungi</taxon>
        <taxon>Dikarya</taxon>
        <taxon>Ascomycota</taxon>
        <taxon>Pezizomycotina</taxon>
        <taxon>Dothideomycetes</taxon>
        <taxon>Pleosporomycetidae</taxon>
        <taxon>Aulographales</taxon>
        <taxon>Rhizodiscinaceae</taxon>
        <taxon>Rhizodiscina</taxon>
    </lineage>
</organism>
<dbReference type="OrthoDB" id="21474at2759"/>
<evidence type="ECO:0000256" key="4">
    <source>
        <dbReference type="ARBA" id="ARBA00022771"/>
    </source>
</evidence>
<dbReference type="InterPro" id="IPR036236">
    <property type="entry name" value="Znf_C2H2_sf"/>
</dbReference>
<feature type="compositionally biased region" description="Basic and acidic residues" evidence="9">
    <location>
        <begin position="593"/>
        <end position="605"/>
    </location>
</feature>
<evidence type="ECO:0000256" key="2">
    <source>
        <dbReference type="ARBA" id="ARBA00022723"/>
    </source>
</evidence>
<dbReference type="Proteomes" id="UP000799772">
    <property type="component" value="Unassembled WGS sequence"/>
</dbReference>
<keyword evidence="6" id="KW-0539">Nucleus</keyword>
<dbReference type="FunFam" id="3.30.1490.490:FF:000001">
    <property type="entry name" value="cell growth-regulating nucleolar protein-like"/>
    <property type="match status" value="1"/>
</dbReference>
<feature type="compositionally biased region" description="Basic and acidic residues" evidence="9">
    <location>
        <begin position="309"/>
        <end position="323"/>
    </location>
</feature>
<accession>A0A9P4M658</accession>
<evidence type="ECO:0000313" key="12">
    <source>
        <dbReference type="Proteomes" id="UP000799772"/>
    </source>
</evidence>
<keyword evidence="2" id="KW-0479">Metal-binding</keyword>
<feature type="domain" description="Zinc finger C2H2 LYAR-type" evidence="10">
    <location>
        <begin position="119"/>
        <end position="146"/>
    </location>
</feature>
<feature type="region of interest" description="Disordered" evidence="9">
    <location>
        <begin position="211"/>
        <end position="241"/>
    </location>
</feature>
<feature type="region of interest" description="Disordered" evidence="9">
    <location>
        <begin position="299"/>
        <end position="340"/>
    </location>
</feature>
<dbReference type="PROSITE" id="PS51804">
    <property type="entry name" value="ZF_C2HC_LYAR"/>
    <property type="match status" value="2"/>
</dbReference>
<name>A0A9P4M658_9PEZI</name>
<comment type="subcellular location">
    <subcellularLocation>
        <location evidence="1">Nucleus</location>
    </subcellularLocation>
</comment>
<keyword evidence="5" id="KW-0862">Zinc</keyword>
<feature type="compositionally biased region" description="Basic and acidic residues" evidence="9">
    <location>
        <begin position="452"/>
        <end position="477"/>
    </location>
</feature>
<feature type="compositionally biased region" description="Basic residues" evidence="9">
    <location>
        <begin position="478"/>
        <end position="488"/>
    </location>
</feature>
<evidence type="ECO:0000256" key="8">
    <source>
        <dbReference type="PROSITE-ProRule" id="PRU01145"/>
    </source>
</evidence>
<dbReference type="GO" id="GO:0008270">
    <property type="term" value="F:zinc ion binding"/>
    <property type="evidence" value="ECO:0007669"/>
    <property type="project" value="UniProtKB-KW"/>
</dbReference>
<evidence type="ECO:0000256" key="9">
    <source>
        <dbReference type="SAM" id="MobiDB-lite"/>
    </source>
</evidence>
<feature type="compositionally biased region" description="Basic and acidic residues" evidence="9">
    <location>
        <begin position="214"/>
        <end position="223"/>
    </location>
</feature>
<keyword evidence="3" id="KW-0677">Repeat</keyword>
<comment type="similarity">
    <text evidence="7">Belongs to the UPF0743 family.</text>
</comment>
<proteinExistence type="inferred from homology"/>
<dbReference type="GO" id="GO:0005730">
    <property type="term" value="C:nucleolus"/>
    <property type="evidence" value="ECO:0007669"/>
    <property type="project" value="TreeGrafter"/>
</dbReference>
<dbReference type="GO" id="GO:0006364">
    <property type="term" value="P:rRNA processing"/>
    <property type="evidence" value="ECO:0007669"/>
    <property type="project" value="TreeGrafter"/>
</dbReference>
<feature type="compositionally biased region" description="Basic and acidic residues" evidence="9">
    <location>
        <begin position="230"/>
        <end position="241"/>
    </location>
</feature>
<sequence length="622" mass="70248">MAARGQTSEIRRRKLLTPIHPKIARDNPEPGTNHTPPKHASPLSPLHLCHVSEEHDSLNPRLRLLVQPLAANYIRHLSRDKQDGQHSENMVSFSCENCGDVLTKKKLDSHRNQCRGASFTCLDCHQYFDGTSYRSHTSCISEDQKYQGALYRPKSKQSLKNGADHSQALVPRKAYVEDDVESGTVAVVDAPPRAPSPPPANFNVFDFLVPDGTSTHHPDEDLSKALPSPDDSRLLEDGRTEDDTWYDVEELPADPMQYDEREDSPIRQYMDTGYSYGSEPLPPGFDRYDSYTHFPPDRVDSAFQTPAPTRKDISARGHVREDSGASLKKSGKRKRGSPEQIDVSLAKALQPTMNGDIVMTDVPALHSGLTGGLQRLMSNRNGFPPSPDFSGEGEGLDGSPLSPLKKPKHVSIDERAPREKEKERGRDPRAKPVLKRKTPAGHVKVAFTVPHAKRERDRDSPVREREREREPEREGEHSRHRRRRRRRSASPDAEHHSSRRELKAIEYKTQTSPVQDPNSSALIRRDPGTVAVRADVSASVRAEMFINFVTKGPDSERGCSINKALKRYHRERMGRTADDDDDDEGPTRGGKRRREEKADEEKELWKSLRLKRNDRGEIVLFF</sequence>
<dbReference type="InterPro" id="IPR014898">
    <property type="entry name" value="Znf_C2H2_LYAR"/>
</dbReference>
<evidence type="ECO:0000256" key="5">
    <source>
        <dbReference type="ARBA" id="ARBA00022833"/>
    </source>
</evidence>
<dbReference type="Pfam" id="PF08790">
    <property type="entry name" value="zf-LYAR"/>
    <property type="match status" value="1"/>
</dbReference>
<gene>
    <name evidence="11" type="ORF">NA57DRAFT_75800</name>
</gene>
<dbReference type="Gene3D" id="3.30.1490.490">
    <property type="match status" value="1"/>
</dbReference>
<feature type="compositionally biased region" description="Basic and acidic residues" evidence="9">
    <location>
        <begin position="492"/>
        <end position="506"/>
    </location>
</feature>
<feature type="region of interest" description="Disordered" evidence="9">
    <location>
        <begin position="1"/>
        <end position="42"/>
    </location>
</feature>
<dbReference type="GO" id="GO:0003677">
    <property type="term" value="F:DNA binding"/>
    <property type="evidence" value="ECO:0007669"/>
    <property type="project" value="InterPro"/>
</dbReference>
<dbReference type="AlphaFoldDB" id="A0A9P4M658"/>
<reference evidence="11" key="1">
    <citation type="journal article" date="2020" name="Stud. Mycol.">
        <title>101 Dothideomycetes genomes: a test case for predicting lifestyles and emergence of pathogens.</title>
        <authorList>
            <person name="Haridas S."/>
            <person name="Albert R."/>
            <person name="Binder M."/>
            <person name="Bloem J."/>
            <person name="Labutti K."/>
            <person name="Salamov A."/>
            <person name="Andreopoulos B."/>
            <person name="Baker S."/>
            <person name="Barry K."/>
            <person name="Bills G."/>
            <person name="Bluhm B."/>
            <person name="Cannon C."/>
            <person name="Castanera R."/>
            <person name="Culley D."/>
            <person name="Daum C."/>
            <person name="Ezra D."/>
            <person name="Gonzalez J."/>
            <person name="Henrissat B."/>
            <person name="Kuo A."/>
            <person name="Liang C."/>
            <person name="Lipzen A."/>
            <person name="Lutzoni F."/>
            <person name="Magnuson J."/>
            <person name="Mondo S."/>
            <person name="Nolan M."/>
            <person name="Ohm R."/>
            <person name="Pangilinan J."/>
            <person name="Park H.-J."/>
            <person name="Ramirez L."/>
            <person name="Alfaro M."/>
            <person name="Sun H."/>
            <person name="Tritt A."/>
            <person name="Yoshinaga Y."/>
            <person name="Zwiers L.-H."/>
            <person name="Turgeon B."/>
            <person name="Goodwin S."/>
            <person name="Spatafora J."/>
            <person name="Crous P."/>
            <person name="Grigoriev I."/>
        </authorList>
    </citation>
    <scope>NUCLEOTIDE SEQUENCE</scope>
    <source>
        <strain evidence="11">CBS 133067</strain>
    </source>
</reference>
<keyword evidence="4 8" id="KW-0863">Zinc-finger</keyword>
<evidence type="ECO:0000256" key="3">
    <source>
        <dbReference type="ARBA" id="ARBA00022737"/>
    </source>
</evidence>
<keyword evidence="12" id="KW-1185">Reference proteome</keyword>
<dbReference type="SUPFAM" id="SSF57667">
    <property type="entry name" value="beta-beta-alpha zinc fingers"/>
    <property type="match status" value="2"/>
</dbReference>
<evidence type="ECO:0000259" key="10">
    <source>
        <dbReference type="Pfam" id="PF08790"/>
    </source>
</evidence>
<dbReference type="PANTHER" id="PTHR13100:SF10">
    <property type="entry name" value="CELL GROWTH-REGULATING NUCLEOLAR PROTEIN"/>
    <property type="match status" value="1"/>
</dbReference>
<dbReference type="InterPro" id="IPR039999">
    <property type="entry name" value="LYAR"/>
</dbReference>
<dbReference type="GO" id="GO:0000122">
    <property type="term" value="P:negative regulation of transcription by RNA polymerase II"/>
    <property type="evidence" value="ECO:0007669"/>
    <property type="project" value="TreeGrafter"/>
</dbReference>
<protein>
    <recommendedName>
        <fullName evidence="10">Zinc finger C2H2 LYAR-type domain-containing protein</fullName>
    </recommendedName>
</protein>
<feature type="compositionally biased region" description="Polar residues" evidence="9">
    <location>
        <begin position="508"/>
        <end position="521"/>
    </location>
</feature>
<evidence type="ECO:0000256" key="6">
    <source>
        <dbReference type="ARBA" id="ARBA00023242"/>
    </source>
</evidence>
<comment type="caution">
    <text evidence="11">The sequence shown here is derived from an EMBL/GenBank/DDBJ whole genome shotgun (WGS) entry which is preliminary data.</text>
</comment>
<dbReference type="PANTHER" id="PTHR13100">
    <property type="entry name" value="CELL GROWTH-REGULATING NUCLEOLAR PROTEIN LYAR"/>
    <property type="match status" value="1"/>
</dbReference>
<feature type="region of interest" description="Disordered" evidence="9">
    <location>
        <begin position="568"/>
        <end position="605"/>
    </location>
</feature>
<evidence type="ECO:0000256" key="7">
    <source>
        <dbReference type="ARBA" id="ARBA00061084"/>
    </source>
</evidence>
<dbReference type="EMBL" id="ML978126">
    <property type="protein sequence ID" value="KAF2098560.1"/>
    <property type="molecule type" value="Genomic_DNA"/>
</dbReference>
<evidence type="ECO:0000256" key="1">
    <source>
        <dbReference type="ARBA" id="ARBA00004123"/>
    </source>
</evidence>
<feature type="region of interest" description="Disordered" evidence="9">
    <location>
        <begin position="376"/>
        <end position="526"/>
    </location>
</feature>
<evidence type="ECO:0000313" key="11">
    <source>
        <dbReference type="EMBL" id="KAF2098560.1"/>
    </source>
</evidence>
<feature type="compositionally biased region" description="Basic and acidic residues" evidence="9">
    <location>
        <begin position="410"/>
        <end position="430"/>
    </location>
</feature>